<proteinExistence type="predicted"/>
<dbReference type="Proteomes" id="UP000032900">
    <property type="component" value="Unassembled WGS sequence"/>
</dbReference>
<gene>
    <name evidence="1" type="ORF">JCM15548_12027</name>
</gene>
<evidence type="ECO:0000313" key="1">
    <source>
        <dbReference type="EMBL" id="GAO29800.1"/>
    </source>
</evidence>
<comment type="caution">
    <text evidence="1">The sequence shown here is derived from an EMBL/GenBank/DDBJ whole genome shotgun (WGS) entry which is preliminary data.</text>
</comment>
<name>A0A0E9LY48_9BACT</name>
<dbReference type="InterPro" id="IPR008979">
    <property type="entry name" value="Galactose-bd-like_sf"/>
</dbReference>
<dbReference type="AlphaFoldDB" id="A0A0E9LY48"/>
<organism evidence="1 2">
    <name type="scientific">Geofilum rubicundum JCM 15548</name>
    <dbReference type="NCBI Taxonomy" id="1236989"/>
    <lineage>
        <taxon>Bacteria</taxon>
        <taxon>Pseudomonadati</taxon>
        <taxon>Bacteroidota</taxon>
        <taxon>Bacteroidia</taxon>
        <taxon>Marinilabiliales</taxon>
        <taxon>Marinilabiliaceae</taxon>
        <taxon>Geofilum</taxon>
    </lineage>
</organism>
<dbReference type="STRING" id="1236989.JCM15548_12027"/>
<dbReference type="SUPFAM" id="SSF49785">
    <property type="entry name" value="Galactose-binding domain-like"/>
    <property type="match status" value="1"/>
</dbReference>
<evidence type="ECO:0000313" key="2">
    <source>
        <dbReference type="Proteomes" id="UP000032900"/>
    </source>
</evidence>
<protein>
    <submittedName>
        <fullName evidence="1">Beta-galactosidase</fullName>
    </submittedName>
</protein>
<keyword evidence="2" id="KW-1185">Reference proteome</keyword>
<sequence>MRDLIWNKKKQRKLFLTAAWLMIAGVVLAAPRERLLMNFNWQFAYGHASDIEQDFNVGTRYFTYLAKAGYGDGAAAEGFDDRTWRTLDLPHDWAVEQASPGMPVTVMVIKRWDMLFPNPVWAGTARLLRCRLRMRESVFL</sequence>
<dbReference type="EMBL" id="BAZW01000013">
    <property type="protein sequence ID" value="GAO29800.1"/>
    <property type="molecule type" value="Genomic_DNA"/>
</dbReference>
<dbReference type="Gene3D" id="2.60.120.260">
    <property type="entry name" value="Galactose-binding domain-like"/>
    <property type="match status" value="1"/>
</dbReference>
<dbReference type="RefSeq" id="WP_227625607.1">
    <property type="nucleotide sequence ID" value="NZ_BAZW01000013.1"/>
</dbReference>
<accession>A0A0E9LY48</accession>
<reference evidence="1 2" key="1">
    <citation type="journal article" date="2015" name="Microbes Environ.">
        <title>Distribution and evolution of nitrogen fixation genes in the phylum bacteroidetes.</title>
        <authorList>
            <person name="Inoue J."/>
            <person name="Oshima K."/>
            <person name="Suda W."/>
            <person name="Sakamoto M."/>
            <person name="Iino T."/>
            <person name="Noda S."/>
            <person name="Hongoh Y."/>
            <person name="Hattori M."/>
            <person name="Ohkuma M."/>
        </authorList>
    </citation>
    <scope>NUCLEOTIDE SEQUENCE [LARGE SCALE GENOMIC DNA]</scope>
    <source>
        <strain evidence="1">JCM 15548</strain>
    </source>
</reference>